<sequence length="308" mass="35142">MIGLSFRREFFFRIGFSLLVLTSTLSLSAQNRTKTSKTAESEFNLRLRGGDVRIVIRNETENPDWNRYAFEKTKGLIDSYESYLSFPFHQATLPIYRSLPDSEKNKIRLVLKEAVFLNGTRAGGYNNVSGDLGKDIGIFMEAGLVPQGYPALLLHELGHYYFTEPTWLSEGIVSFLPYLLAKKGTLRLDSEELLSVREEWSLEEKPPKKDPPLSQDFHLTDASLGPWYYSKCVRTQFILYKELGPEGYKNFLKQVAASSSLTTQSVLQLLGNIQRKDWARILQGWVFPGPYAVYPANSFTKPQDIEKL</sequence>
<dbReference type="RefSeq" id="WP_375516408.1">
    <property type="nucleotide sequence ID" value="NZ_JBHILI010000003.1"/>
</dbReference>
<evidence type="ECO:0000313" key="1">
    <source>
        <dbReference type="EMBL" id="MFB5734973.1"/>
    </source>
</evidence>
<name>A0ABV5BI39_9LEPT</name>
<reference evidence="1 2" key="1">
    <citation type="submission" date="2024-09" db="EMBL/GenBank/DDBJ databases">
        <title>Taxonomic and Genotyping Characterization of Leptospira Strains isolated from Multiple Sources in Colombia highlights the importance of intermediate species.</title>
        <authorList>
            <person name="Torres Higuera L."/>
            <person name="Rojas Tapias D."/>
            <person name="Jimenez Velasquez S."/>
            <person name="Renjifo Ibanez C."/>
        </authorList>
    </citation>
    <scope>NUCLEOTIDE SEQUENCE [LARGE SCALE GENOMIC DNA]</scope>
    <source>
        <strain evidence="1 2">Lep080</strain>
    </source>
</reference>
<evidence type="ECO:0000313" key="2">
    <source>
        <dbReference type="Proteomes" id="UP001580391"/>
    </source>
</evidence>
<organism evidence="1 2">
    <name type="scientific">Leptospira wolffii</name>
    <dbReference type="NCBI Taxonomy" id="409998"/>
    <lineage>
        <taxon>Bacteria</taxon>
        <taxon>Pseudomonadati</taxon>
        <taxon>Spirochaetota</taxon>
        <taxon>Spirochaetia</taxon>
        <taxon>Leptospirales</taxon>
        <taxon>Leptospiraceae</taxon>
        <taxon>Leptospira</taxon>
    </lineage>
</organism>
<protein>
    <recommendedName>
        <fullName evidence="3">Peptidase MA family protein</fullName>
    </recommendedName>
</protein>
<dbReference type="Gene3D" id="1.10.390.10">
    <property type="entry name" value="Neutral Protease Domain 2"/>
    <property type="match status" value="1"/>
</dbReference>
<keyword evidence="2" id="KW-1185">Reference proteome</keyword>
<gene>
    <name evidence="1" type="ORF">ACE5IX_00490</name>
</gene>
<dbReference type="InterPro" id="IPR027268">
    <property type="entry name" value="Peptidase_M4/M1_CTD_sf"/>
</dbReference>
<evidence type="ECO:0008006" key="3">
    <source>
        <dbReference type="Google" id="ProtNLM"/>
    </source>
</evidence>
<dbReference type="EMBL" id="JBHILJ010000001">
    <property type="protein sequence ID" value="MFB5734973.1"/>
    <property type="molecule type" value="Genomic_DNA"/>
</dbReference>
<dbReference type="SUPFAM" id="SSF55486">
    <property type="entry name" value="Metalloproteases ('zincins'), catalytic domain"/>
    <property type="match status" value="1"/>
</dbReference>
<dbReference type="Proteomes" id="UP001580391">
    <property type="component" value="Unassembled WGS sequence"/>
</dbReference>
<accession>A0ABV5BI39</accession>
<comment type="caution">
    <text evidence="1">The sequence shown here is derived from an EMBL/GenBank/DDBJ whole genome shotgun (WGS) entry which is preliminary data.</text>
</comment>
<proteinExistence type="predicted"/>